<evidence type="ECO:0000259" key="10">
    <source>
        <dbReference type="Pfam" id="PF00675"/>
    </source>
</evidence>
<dbReference type="GO" id="GO:0004222">
    <property type="term" value="F:metalloendopeptidase activity"/>
    <property type="evidence" value="ECO:0007669"/>
    <property type="project" value="InterPro"/>
</dbReference>
<feature type="domain" description="Peptidase M16 C-terminal" evidence="11">
    <location>
        <begin position="262"/>
        <end position="431"/>
    </location>
</feature>
<dbReference type="InterPro" id="IPR011249">
    <property type="entry name" value="Metalloenz_LuxS/M16"/>
</dbReference>
<organism evidence="12 13">
    <name type="scientific">Apibacter adventoris</name>
    <dbReference type="NCBI Taxonomy" id="1679466"/>
    <lineage>
        <taxon>Bacteria</taxon>
        <taxon>Pseudomonadati</taxon>
        <taxon>Bacteroidota</taxon>
        <taxon>Flavobacteriia</taxon>
        <taxon>Flavobacteriales</taxon>
        <taxon>Weeksellaceae</taxon>
        <taxon>Apibacter</taxon>
    </lineage>
</organism>
<evidence type="ECO:0000256" key="2">
    <source>
        <dbReference type="ARBA" id="ARBA00007261"/>
    </source>
</evidence>
<feature type="signal peptide" evidence="9">
    <location>
        <begin position="1"/>
        <end position="18"/>
    </location>
</feature>
<dbReference type="PANTHER" id="PTHR43690:SF17">
    <property type="entry name" value="PROTEIN YHJJ"/>
    <property type="match status" value="1"/>
</dbReference>
<dbReference type="GO" id="GO:0046872">
    <property type="term" value="F:metal ion binding"/>
    <property type="evidence" value="ECO:0007669"/>
    <property type="project" value="UniProtKB-KW"/>
</dbReference>
<keyword evidence="3" id="KW-0645">Protease</keyword>
<evidence type="ECO:0000313" key="12">
    <source>
        <dbReference type="EMBL" id="PQL95048.1"/>
    </source>
</evidence>
<feature type="chain" id="PRO_5015696856" evidence="9">
    <location>
        <begin position="19"/>
        <end position="972"/>
    </location>
</feature>
<keyword evidence="9" id="KW-0732">Signal</keyword>
<comment type="caution">
    <text evidence="12">The sequence shown here is derived from an EMBL/GenBank/DDBJ whole genome shotgun (WGS) entry which is preliminary data.</text>
</comment>
<name>A0A2S8AFX8_9FLAO</name>
<reference evidence="12 13" key="1">
    <citation type="submission" date="2018-02" db="EMBL/GenBank/DDBJ databases">
        <title>Genome sequences of Apibacter spp., gut symbionts of Asian honey bees.</title>
        <authorList>
            <person name="Kwong W.K."/>
            <person name="Steele M.I."/>
            <person name="Moran N.A."/>
        </authorList>
    </citation>
    <scope>NUCLEOTIDE SEQUENCE [LARGE SCALE GENOMIC DNA]</scope>
    <source>
        <strain evidence="13">wkB301</strain>
    </source>
</reference>
<evidence type="ECO:0000256" key="8">
    <source>
        <dbReference type="RuleBase" id="RU004447"/>
    </source>
</evidence>
<dbReference type="PANTHER" id="PTHR43690">
    <property type="entry name" value="NARDILYSIN"/>
    <property type="match status" value="1"/>
</dbReference>
<dbReference type="Pfam" id="PF00675">
    <property type="entry name" value="Peptidase_M16"/>
    <property type="match status" value="1"/>
</dbReference>
<gene>
    <name evidence="12" type="ORF">C4S77_02210</name>
</gene>
<dbReference type="InterPro" id="IPR001431">
    <property type="entry name" value="Pept_M16_Zn_BS"/>
</dbReference>
<keyword evidence="13" id="KW-1185">Reference proteome</keyword>
<dbReference type="InterPro" id="IPR007863">
    <property type="entry name" value="Peptidase_M16_C"/>
</dbReference>
<keyword evidence="5" id="KW-0378">Hydrolase</keyword>
<evidence type="ECO:0000256" key="4">
    <source>
        <dbReference type="ARBA" id="ARBA00022723"/>
    </source>
</evidence>
<dbReference type="InterPro" id="IPR050626">
    <property type="entry name" value="Peptidase_M16"/>
</dbReference>
<dbReference type="Proteomes" id="UP000238042">
    <property type="component" value="Unassembled WGS sequence"/>
</dbReference>
<dbReference type="EMBL" id="PSZM01000002">
    <property type="protein sequence ID" value="PQL95048.1"/>
    <property type="molecule type" value="Genomic_DNA"/>
</dbReference>
<dbReference type="GO" id="GO:0006508">
    <property type="term" value="P:proteolysis"/>
    <property type="evidence" value="ECO:0007669"/>
    <property type="project" value="UniProtKB-KW"/>
</dbReference>
<comment type="similarity">
    <text evidence="2 8">Belongs to the peptidase M16 family.</text>
</comment>
<feature type="domain" description="Peptidase M16 N-terminal" evidence="10">
    <location>
        <begin position="57"/>
        <end position="103"/>
    </location>
</feature>
<keyword evidence="7" id="KW-0482">Metalloprotease</keyword>
<evidence type="ECO:0000256" key="6">
    <source>
        <dbReference type="ARBA" id="ARBA00022833"/>
    </source>
</evidence>
<dbReference type="Gene3D" id="3.30.830.10">
    <property type="entry name" value="Metalloenzyme, LuxS/M16 peptidase-like"/>
    <property type="match status" value="4"/>
</dbReference>
<dbReference type="InterPro" id="IPR011765">
    <property type="entry name" value="Pept_M16_N"/>
</dbReference>
<evidence type="ECO:0000256" key="1">
    <source>
        <dbReference type="ARBA" id="ARBA00001947"/>
    </source>
</evidence>
<dbReference type="Pfam" id="PF05193">
    <property type="entry name" value="Peptidase_M16_C"/>
    <property type="match status" value="2"/>
</dbReference>
<dbReference type="SUPFAM" id="SSF63411">
    <property type="entry name" value="LuxS/MPP-like metallohydrolase"/>
    <property type="match status" value="4"/>
</dbReference>
<evidence type="ECO:0000256" key="3">
    <source>
        <dbReference type="ARBA" id="ARBA00022670"/>
    </source>
</evidence>
<dbReference type="PROSITE" id="PS00143">
    <property type="entry name" value="INSULINASE"/>
    <property type="match status" value="1"/>
</dbReference>
<comment type="cofactor">
    <cofactor evidence="1">
        <name>Zn(2+)</name>
        <dbReference type="ChEBI" id="CHEBI:29105"/>
    </cofactor>
</comment>
<dbReference type="OrthoDB" id="9811314at2"/>
<accession>A0A2S8AFX8</accession>
<keyword evidence="6" id="KW-0862">Zinc</keyword>
<evidence type="ECO:0000256" key="9">
    <source>
        <dbReference type="SAM" id="SignalP"/>
    </source>
</evidence>
<sequence>MKKSILVLLITYYSVIMAKAQNYYTEIHTDAKGYAYEIVNGDPSKSRVYTLKNGLKVYLSQNKDEPRIQTYIAVRTGSSNDPSENTGLAHYLEHMLFKGTSKIGTLNWDNESQLLEQISDLYEKHKKETDPEMKKKIYKKIDSVSKEASKYAIANEYDKMISNLGATGTNAHTWLDETIYKNNIPANVLEKWLFVEKERFSELVLRLFHTELEAVYEEFNRAQDNDARLVNYELMDALFPTHNYGQQTTLGKSEHLKNPSMKAIHKYFNTYYVPNNMALVLVGDLEYNKTIQLIDKYFGSFEYKEQPVKKKVIEKPLNHVIKRVVKSPTSERLQLAFRTEGTGSKEELYVQMIDMILSNTGAGLIDMNINQKQRAHGAGSYTSIFKDYGIHVLYGAPKEGQTLEQVQQLLLEQLEEIKKGNFEDWLLVAIVKDLKTRRLRSWEKANGVATKMYNAFIQKQSWEEVLGEIDQLSQITKQELMQFANNFYQNNYVVVFKEKGENNKLIRVENPGITPIVLNRTDQSLFYKEFSQIPEKEIKPVFLDYKALIKVKELEHTPFYFIKNTTNELAGLYFIYDFGTDNNKDLILALNYLHLLGTDRYSKSQLEQEFYKAGVTYDVQVYNDRIYVHLKGLEENIPQGLDLLEHLFSRALPDADAYNDYVKTIKKSRKNSKLNKQSIFKALAIYAQYGKFNRITNNISKDKLKNKNPQDLVDIIHDLHNYKKEIFYYGKRMSVAEKALLKSHNFGKGLTYKSPIKYEKLSSDGTLYYAPYDMVQAEILFQSKGDLFDVGKMSLARVFNEYFGGGLSSIVFQEIRESRSLAYSAYANYAVATKKEDYDFISCYLGTQANKLPQAVEAMSELMNHMPEIDKQFENAKNGALKQIASDRITKSNIFWSYRAARKRGLDYDIRKEIYAKIKEMKMYDLRDFFNKYIKGKKYNVSLIGKKENLDWNAVEKLGKIKELSINELFNY</sequence>
<proteinExistence type="inferred from homology"/>
<dbReference type="AlphaFoldDB" id="A0A2S8AFX8"/>
<evidence type="ECO:0000259" key="11">
    <source>
        <dbReference type="Pfam" id="PF05193"/>
    </source>
</evidence>
<evidence type="ECO:0000313" key="13">
    <source>
        <dbReference type="Proteomes" id="UP000238042"/>
    </source>
</evidence>
<dbReference type="RefSeq" id="WP_105245761.1">
    <property type="nucleotide sequence ID" value="NZ_PSZM01000002.1"/>
</dbReference>
<keyword evidence="4" id="KW-0479">Metal-binding</keyword>
<feature type="domain" description="Peptidase M16 C-terminal" evidence="11">
    <location>
        <begin position="796"/>
        <end position="878"/>
    </location>
</feature>
<protein>
    <submittedName>
        <fullName evidence="12">Peptidase M16</fullName>
    </submittedName>
</protein>
<evidence type="ECO:0000256" key="7">
    <source>
        <dbReference type="ARBA" id="ARBA00023049"/>
    </source>
</evidence>
<evidence type="ECO:0000256" key="5">
    <source>
        <dbReference type="ARBA" id="ARBA00022801"/>
    </source>
</evidence>